<name>A0ABT0C5Q0_9BACT</name>
<comment type="caution">
    <text evidence="1">The sequence shown here is derived from an EMBL/GenBank/DDBJ whole genome shotgun (WGS) entry which is preliminary data.</text>
</comment>
<dbReference type="Proteomes" id="UP001165444">
    <property type="component" value="Unassembled WGS sequence"/>
</dbReference>
<evidence type="ECO:0000313" key="2">
    <source>
        <dbReference type="Proteomes" id="UP001165444"/>
    </source>
</evidence>
<organism evidence="1 2">
    <name type="scientific">Parabacteroides faecalis</name>
    <dbReference type="NCBI Taxonomy" id="2924040"/>
    <lineage>
        <taxon>Bacteria</taxon>
        <taxon>Pseudomonadati</taxon>
        <taxon>Bacteroidota</taxon>
        <taxon>Bacteroidia</taxon>
        <taxon>Bacteroidales</taxon>
        <taxon>Tannerellaceae</taxon>
        <taxon>Parabacteroides</taxon>
    </lineage>
</organism>
<dbReference type="EMBL" id="JAKZMM010000074">
    <property type="protein sequence ID" value="MCJ2382347.1"/>
    <property type="molecule type" value="Genomic_DNA"/>
</dbReference>
<sequence length="82" mass="9700">MKIPINRQLKVILLKWLKQGYMNTDDIPELNDGRDNWFLNLMNQADIETRYTAEDLENVPSELLVQIAQYIQDAEYQRTQTA</sequence>
<evidence type="ECO:0000313" key="1">
    <source>
        <dbReference type="EMBL" id="MCJ2382347.1"/>
    </source>
</evidence>
<gene>
    <name evidence="1" type="ORF">MUN53_17330</name>
</gene>
<proteinExistence type="predicted"/>
<dbReference type="RefSeq" id="WP_243326640.1">
    <property type="nucleotide sequence ID" value="NZ_JAKZMM010000074.1"/>
</dbReference>
<evidence type="ECO:0008006" key="3">
    <source>
        <dbReference type="Google" id="ProtNLM"/>
    </source>
</evidence>
<reference evidence="1 2" key="1">
    <citation type="submission" date="2022-03" db="EMBL/GenBank/DDBJ databases">
        <title>Parabacteroides sp. nov. isolated from swine feces.</title>
        <authorList>
            <person name="Bak J.E."/>
        </authorList>
    </citation>
    <scope>NUCLEOTIDE SEQUENCE [LARGE SCALE GENOMIC DNA]</scope>
    <source>
        <strain evidence="1 2">AGMB00274</strain>
    </source>
</reference>
<accession>A0ABT0C5Q0</accession>
<keyword evidence="2" id="KW-1185">Reference proteome</keyword>
<protein>
    <recommendedName>
        <fullName evidence="3">Carrier domain-containing protein</fullName>
    </recommendedName>
</protein>